<dbReference type="PANTHER" id="PTHR24421">
    <property type="entry name" value="NITRATE/NITRITE SENSOR PROTEIN NARX-RELATED"/>
    <property type="match status" value="1"/>
</dbReference>
<keyword evidence="10" id="KW-0472">Membrane</keyword>
<evidence type="ECO:0000256" key="10">
    <source>
        <dbReference type="SAM" id="Phobius"/>
    </source>
</evidence>
<reference evidence="12 13" key="1">
    <citation type="submission" date="2021-01" db="EMBL/GenBank/DDBJ databases">
        <title>Actinoplanes sp. nov. LDG1-01 isolated from lichen.</title>
        <authorList>
            <person name="Saeng-In P."/>
            <person name="Phongsopitanun W."/>
            <person name="Kanchanasin P."/>
            <person name="Yuki M."/>
            <person name="Kudo T."/>
            <person name="Ohkuma M."/>
            <person name="Tanasupawat S."/>
        </authorList>
    </citation>
    <scope>NUCLEOTIDE SEQUENCE [LARGE SCALE GENOMIC DNA]</scope>
    <source>
        <strain evidence="12 13">LDG1-01</strain>
    </source>
</reference>
<evidence type="ECO:0000256" key="1">
    <source>
        <dbReference type="ARBA" id="ARBA00000085"/>
    </source>
</evidence>
<keyword evidence="10" id="KW-1133">Transmembrane helix</keyword>
<dbReference type="Proteomes" id="UP000598996">
    <property type="component" value="Unassembled WGS sequence"/>
</dbReference>
<evidence type="ECO:0000256" key="7">
    <source>
        <dbReference type="ARBA" id="ARBA00022840"/>
    </source>
</evidence>
<evidence type="ECO:0000313" key="13">
    <source>
        <dbReference type="Proteomes" id="UP000598996"/>
    </source>
</evidence>
<accession>A0ABS1VFU6</accession>
<keyword evidence="5" id="KW-0547">Nucleotide-binding</keyword>
<dbReference type="SMART" id="SM00387">
    <property type="entry name" value="HATPase_c"/>
    <property type="match status" value="1"/>
</dbReference>
<dbReference type="Pfam" id="PF02518">
    <property type="entry name" value="HATPase_c"/>
    <property type="match status" value="1"/>
</dbReference>
<name>A0ABS1VFU6_9ACTN</name>
<feature type="compositionally biased region" description="Gly residues" evidence="9">
    <location>
        <begin position="264"/>
        <end position="273"/>
    </location>
</feature>
<keyword evidence="8" id="KW-0902">Two-component regulatory system</keyword>
<dbReference type="PANTHER" id="PTHR24421:SF10">
    <property type="entry name" value="NITRATE_NITRITE SENSOR PROTEIN NARQ"/>
    <property type="match status" value="1"/>
</dbReference>
<keyword evidence="3" id="KW-0597">Phosphoprotein</keyword>
<dbReference type="InterPro" id="IPR011712">
    <property type="entry name" value="Sig_transdc_His_kin_sub3_dim/P"/>
</dbReference>
<organism evidence="12 13">
    <name type="scientific">Paractinoplanes lichenicola</name>
    <dbReference type="NCBI Taxonomy" id="2802976"/>
    <lineage>
        <taxon>Bacteria</taxon>
        <taxon>Bacillati</taxon>
        <taxon>Actinomycetota</taxon>
        <taxon>Actinomycetes</taxon>
        <taxon>Micromonosporales</taxon>
        <taxon>Micromonosporaceae</taxon>
        <taxon>Paractinoplanes</taxon>
    </lineage>
</organism>
<dbReference type="InterPro" id="IPR050482">
    <property type="entry name" value="Sensor_HK_TwoCompSys"/>
</dbReference>
<keyword evidence="10" id="KW-0812">Transmembrane</keyword>
<dbReference type="SUPFAM" id="SSF55874">
    <property type="entry name" value="ATPase domain of HSP90 chaperone/DNA topoisomerase II/histidine kinase"/>
    <property type="match status" value="1"/>
</dbReference>
<dbReference type="EMBL" id="JAENHO010000001">
    <property type="protein sequence ID" value="MBL7253049.1"/>
    <property type="molecule type" value="Genomic_DNA"/>
</dbReference>
<feature type="transmembrane region" description="Helical" evidence="10">
    <location>
        <begin position="62"/>
        <end position="84"/>
    </location>
</feature>
<comment type="catalytic activity">
    <reaction evidence="1">
        <text>ATP + protein L-histidine = ADP + protein N-phospho-L-histidine.</text>
        <dbReference type="EC" id="2.7.13.3"/>
    </reaction>
</comment>
<keyword evidence="4" id="KW-0808">Transferase</keyword>
<evidence type="ECO:0000256" key="6">
    <source>
        <dbReference type="ARBA" id="ARBA00022777"/>
    </source>
</evidence>
<dbReference type="Gene3D" id="3.30.565.10">
    <property type="entry name" value="Histidine kinase-like ATPase, C-terminal domain"/>
    <property type="match status" value="1"/>
</dbReference>
<keyword evidence="6" id="KW-0418">Kinase</keyword>
<proteinExistence type="predicted"/>
<evidence type="ECO:0000256" key="9">
    <source>
        <dbReference type="SAM" id="MobiDB-lite"/>
    </source>
</evidence>
<evidence type="ECO:0000256" key="3">
    <source>
        <dbReference type="ARBA" id="ARBA00022553"/>
    </source>
</evidence>
<feature type="transmembrane region" description="Helical" evidence="10">
    <location>
        <begin position="9"/>
        <end position="42"/>
    </location>
</feature>
<dbReference type="Pfam" id="PF07730">
    <property type="entry name" value="HisKA_3"/>
    <property type="match status" value="1"/>
</dbReference>
<evidence type="ECO:0000256" key="5">
    <source>
        <dbReference type="ARBA" id="ARBA00022741"/>
    </source>
</evidence>
<comment type="caution">
    <text evidence="12">The sequence shown here is derived from an EMBL/GenBank/DDBJ whole genome shotgun (WGS) entry which is preliminary data.</text>
</comment>
<dbReference type="Gene3D" id="1.20.5.1930">
    <property type="match status" value="1"/>
</dbReference>
<dbReference type="InterPro" id="IPR036890">
    <property type="entry name" value="HATPase_C_sf"/>
</dbReference>
<dbReference type="InterPro" id="IPR003594">
    <property type="entry name" value="HATPase_dom"/>
</dbReference>
<evidence type="ECO:0000256" key="8">
    <source>
        <dbReference type="ARBA" id="ARBA00023012"/>
    </source>
</evidence>
<evidence type="ECO:0000313" key="12">
    <source>
        <dbReference type="EMBL" id="MBL7253049.1"/>
    </source>
</evidence>
<gene>
    <name evidence="12" type="ORF">JKJ07_01860</name>
</gene>
<evidence type="ECO:0000256" key="4">
    <source>
        <dbReference type="ARBA" id="ARBA00022679"/>
    </source>
</evidence>
<dbReference type="GO" id="GO:0005524">
    <property type="term" value="F:ATP binding"/>
    <property type="evidence" value="ECO:0007669"/>
    <property type="project" value="UniProtKB-KW"/>
</dbReference>
<feature type="region of interest" description="Disordered" evidence="9">
    <location>
        <begin position="257"/>
        <end position="277"/>
    </location>
</feature>
<dbReference type="EC" id="2.7.13.3" evidence="2"/>
<feature type="domain" description="Histidine kinase/HSP90-like ATPase" evidence="11">
    <location>
        <begin position="217"/>
        <end position="306"/>
    </location>
</feature>
<keyword evidence="13" id="KW-1185">Reference proteome</keyword>
<protein>
    <recommendedName>
        <fullName evidence="2">histidine kinase</fullName>
        <ecNumber evidence="2">2.7.13.3</ecNumber>
    </recommendedName>
</protein>
<dbReference type="RefSeq" id="WP_202989386.1">
    <property type="nucleotide sequence ID" value="NZ_JAENHO010000001.1"/>
</dbReference>
<keyword evidence="7 12" id="KW-0067">ATP-binding</keyword>
<evidence type="ECO:0000256" key="2">
    <source>
        <dbReference type="ARBA" id="ARBA00012438"/>
    </source>
</evidence>
<sequence length="306" mass="31994">MFARRGPAVLYAVLLVTVLPLAYGAVGLLLAMLAFVLAAPLLVHLSGPIAVGFGTLHTVPQAAGWALVALLLAPAAPMVVRALAGSHTALVRRLVTGRPEFLAVTRSRTRLIDAFDAERRRIERDLHDGAQQRLIGITLQLGIARSDLPPDAPGAAAVARAHDQARALSVELRELVHGIHPHVLTDLGLPAALRDLGDRSPVPVEVDAAVAERLPERVEATVYFVVAEALTNVARHAAATAARVTARLDHGTVTVEVRDDGRGGADPGRGSGLTGLADRVDATGGRLTLDSPPGGPTVLRAVLPCR</sequence>
<evidence type="ECO:0000259" key="11">
    <source>
        <dbReference type="SMART" id="SM00387"/>
    </source>
</evidence>